<dbReference type="PROSITE" id="PS51375">
    <property type="entry name" value="PPR"/>
    <property type="match status" value="3"/>
</dbReference>
<feature type="repeat" description="PPR" evidence="2">
    <location>
        <begin position="141"/>
        <end position="175"/>
    </location>
</feature>
<dbReference type="EMBL" id="JAUJYO010000008">
    <property type="protein sequence ID" value="KAK1309849.1"/>
    <property type="molecule type" value="Genomic_DNA"/>
</dbReference>
<evidence type="ECO:0000256" key="1">
    <source>
        <dbReference type="ARBA" id="ARBA00022737"/>
    </source>
</evidence>
<evidence type="ECO:0000313" key="3">
    <source>
        <dbReference type="EMBL" id="KAK1309849.1"/>
    </source>
</evidence>
<keyword evidence="1" id="KW-0677">Repeat</keyword>
<dbReference type="Pfam" id="PF01535">
    <property type="entry name" value="PPR"/>
    <property type="match status" value="5"/>
</dbReference>
<reference evidence="3" key="1">
    <citation type="journal article" date="2023" name="Nat. Commun.">
        <title>Diploid and tetraploid genomes of Acorus and the evolution of monocots.</title>
        <authorList>
            <person name="Ma L."/>
            <person name="Liu K.W."/>
            <person name="Li Z."/>
            <person name="Hsiao Y.Y."/>
            <person name="Qi Y."/>
            <person name="Fu T."/>
            <person name="Tang G.D."/>
            <person name="Zhang D."/>
            <person name="Sun W.H."/>
            <person name="Liu D.K."/>
            <person name="Li Y."/>
            <person name="Chen G.Z."/>
            <person name="Liu X.D."/>
            <person name="Liao X.Y."/>
            <person name="Jiang Y.T."/>
            <person name="Yu X."/>
            <person name="Hao Y."/>
            <person name="Huang J."/>
            <person name="Zhao X.W."/>
            <person name="Ke S."/>
            <person name="Chen Y.Y."/>
            <person name="Wu W.L."/>
            <person name="Hsu J.L."/>
            <person name="Lin Y.F."/>
            <person name="Huang M.D."/>
            <person name="Li C.Y."/>
            <person name="Huang L."/>
            <person name="Wang Z.W."/>
            <person name="Zhao X."/>
            <person name="Zhong W.Y."/>
            <person name="Peng D.H."/>
            <person name="Ahmad S."/>
            <person name="Lan S."/>
            <person name="Zhang J.S."/>
            <person name="Tsai W.C."/>
            <person name="Van de Peer Y."/>
            <person name="Liu Z.J."/>
        </authorList>
    </citation>
    <scope>NUCLEOTIDE SEQUENCE</scope>
    <source>
        <strain evidence="3">CP</strain>
    </source>
</reference>
<dbReference type="Gene3D" id="1.25.40.10">
    <property type="entry name" value="Tetratricopeptide repeat domain"/>
    <property type="match status" value="4"/>
</dbReference>
<dbReference type="Proteomes" id="UP001180020">
    <property type="component" value="Unassembled WGS sequence"/>
</dbReference>
<gene>
    <name evidence="3" type="primary">PCMP-H83</name>
    <name evidence="3" type="ORF">QJS10_CPA08g00274</name>
</gene>
<dbReference type="FunFam" id="1.25.40.10:FF:000285">
    <property type="entry name" value="Pentatricopeptide repeat-containing protein, chloroplastic"/>
    <property type="match status" value="1"/>
</dbReference>
<feature type="repeat" description="PPR" evidence="2">
    <location>
        <begin position="45"/>
        <end position="79"/>
    </location>
</feature>
<name>A0AAV9EAC5_ACOCL</name>
<dbReference type="GO" id="GO:0003723">
    <property type="term" value="F:RNA binding"/>
    <property type="evidence" value="ECO:0007669"/>
    <property type="project" value="InterPro"/>
</dbReference>
<reference evidence="3" key="2">
    <citation type="submission" date="2023-06" db="EMBL/GenBank/DDBJ databases">
        <authorList>
            <person name="Ma L."/>
            <person name="Liu K.-W."/>
            <person name="Li Z."/>
            <person name="Hsiao Y.-Y."/>
            <person name="Qi Y."/>
            <person name="Fu T."/>
            <person name="Tang G."/>
            <person name="Zhang D."/>
            <person name="Sun W.-H."/>
            <person name="Liu D.-K."/>
            <person name="Li Y."/>
            <person name="Chen G.-Z."/>
            <person name="Liu X.-D."/>
            <person name="Liao X.-Y."/>
            <person name="Jiang Y.-T."/>
            <person name="Yu X."/>
            <person name="Hao Y."/>
            <person name="Huang J."/>
            <person name="Zhao X.-W."/>
            <person name="Ke S."/>
            <person name="Chen Y.-Y."/>
            <person name="Wu W.-L."/>
            <person name="Hsu J.-L."/>
            <person name="Lin Y.-F."/>
            <person name="Huang M.-D."/>
            <person name="Li C.-Y."/>
            <person name="Huang L."/>
            <person name="Wang Z.-W."/>
            <person name="Zhao X."/>
            <person name="Zhong W.-Y."/>
            <person name="Peng D.-H."/>
            <person name="Ahmad S."/>
            <person name="Lan S."/>
            <person name="Zhang J.-S."/>
            <person name="Tsai W.-C."/>
            <person name="Van De Peer Y."/>
            <person name="Liu Z.-J."/>
        </authorList>
    </citation>
    <scope>NUCLEOTIDE SEQUENCE</scope>
    <source>
        <strain evidence="3">CP</strain>
        <tissue evidence="3">Leaves</tissue>
    </source>
</reference>
<protein>
    <submittedName>
        <fullName evidence="3">Pentatricopeptide repeat-containing protein</fullName>
    </submittedName>
</protein>
<dbReference type="InterPro" id="IPR046960">
    <property type="entry name" value="PPR_At4g14850-like_plant"/>
</dbReference>
<evidence type="ECO:0000313" key="4">
    <source>
        <dbReference type="Proteomes" id="UP001180020"/>
    </source>
</evidence>
<sequence length="387" mass="43704">MHGLVIKGGYVSFDFVVNSLIAMYARCGELGCAWRLFKGAREREDVVLWNTIISGCSQSGRYIEALGLFREMQSTGVRMNSYTVVGVLQACAELSLPMLGREVHAGPGRDLKCLNPMLWLLCMRSPIKWLMWFGCLRTWKRKTSWNSVLSGYVQSGSHAKAVELFRRMIGSDHKPDSVSIISVASASGRSGNLLNGKEIHAYTIKRELDFELEVENTLIDIGLTCLPYLKQIHAYMFRHNLLNRVHVLGNSIIDVYGDCGEVEYAIRAFENIENKDIVCWTSMISCYVHNGLKKETLELFYDMKQVITEFDEVILVTILAAIANLSLLKKGKEIHGFLSRKGFTIDGPTGGALVDMYSRCGSFEISYRMFNRIERKDLVSWTTMINA</sequence>
<dbReference type="AlphaFoldDB" id="A0AAV9EAC5"/>
<organism evidence="3 4">
    <name type="scientific">Acorus calamus</name>
    <name type="common">Sweet flag</name>
    <dbReference type="NCBI Taxonomy" id="4465"/>
    <lineage>
        <taxon>Eukaryota</taxon>
        <taxon>Viridiplantae</taxon>
        <taxon>Streptophyta</taxon>
        <taxon>Embryophyta</taxon>
        <taxon>Tracheophyta</taxon>
        <taxon>Spermatophyta</taxon>
        <taxon>Magnoliopsida</taxon>
        <taxon>Liliopsida</taxon>
        <taxon>Acoraceae</taxon>
        <taxon>Acorus</taxon>
    </lineage>
</organism>
<feature type="repeat" description="PPR" evidence="2">
    <location>
        <begin position="276"/>
        <end position="306"/>
    </location>
</feature>
<dbReference type="FunFam" id="1.25.40.10:FF:000351">
    <property type="entry name" value="Pentatricopeptide repeat-containing protein"/>
    <property type="match status" value="1"/>
</dbReference>
<dbReference type="InterPro" id="IPR002885">
    <property type="entry name" value="PPR_rpt"/>
</dbReference>
<dbReference type="InterPro" id="IPR011990">
    <property type="entry name" value="TPR-like_helical_dom_sf"/>
</dbReference>
<accession>A0AAV9EAC5</accession>
<dbReference type="PANTHER" id="PTHR47926">
    <property type="entry name" value="PENTATRICOPEPTIDE REPEAT-CONTAINING PROTEIN"/>
    <property type="match status" value="1"/>
</dbReference>
<dbReference type="GO" id="GO:0009451">
    <property type="term" value="P:RNA modification"/>
    <property type="evidence" value="ECO:0007669"/>
    <property type="project" value="InterPro"/>
</dbReference>
<dbReference type="Pfam" id="PF13041">
    <property type="entry name" value="PPR_2"/>
    <property type="match status" value="1"/>
</dbReference>
<comment type="caution">
    <text evidence="3">The sequence shown here is derived from an EMBL/GenBank/DDBJ whole genome shotgun (WGS) entry which is preliminary data.</text>
</comment>
<dbReference type="NCBIfam" id="TIGR00756">
    <property type="entry name" value="PPR"/>
    <property type="match status" value="3"/>
</dbReference>
<evidence type="ECO:0000256" key="2">
    <source>
        <dbReference type="PROSITE-ProRule" id="PRU00708"/>
    </source>
</evidence>
<keyword evidence="4" id="KW-1185">Reference proteome</keyword>
<proteinExistence type="predicted"/>